<sequence length="471" mass="49227">MKPSALRGTPRHLSALALSACVLALSGCAITMPATKVDAAVAPQWQAPLPHQGTVGALSQWWQQQGDPLLVELIEAAQAVSPSVAQAVARVESARAQRTTANAALLPKVDASVAASRGVSQPNVPVATTQTIGLQATWELDLVGANRAVSNAADAQFQGTQAQWHDARVSVAAEVASTYYSLSTCYQLLDVARKDAASRQETARLADISAKAGFTAPSVAALARASAADGSSRVTQQSAACDIDTKALVALTGLAEADLRQKLAAALAKPAQAAPVSIASVPAQTLTQRPDVFAAEREVVVASAQVGSAKAQRYPRLTLSGNVGAMRYSSMGTETNLDTWSFGPLALTLPIFDGGQRKANVVAAEANYTQAVAVYRAKVRQAVREVEEALVNLQSTDARRQDAEVSTQGYAESLAATQSRYGQGLANLVELEDARRSALASQSAELSLALERNRAWVALYRALGGGFEPSN</sequence>
<keyword evidence="2" id="KW-0812">Transmembrane</keyword>
<accession>A0ABU1ZM00</accession>
<keyword evidence="2" id="KW-0732">Signal</keyword>
<keyword evidence="2 3" id="KW-0449">Lipoprotein</keyword>
<proteinExistence type="inferred from homology"/>
<dbReference type="PANTHER" id="PTHR30203">
    <property type="entry name" value="OUTER MEMBRANE CATION EFFLUX PROTEIN"/>
    <property type="match status" value="1"/>
</dbReference>
<dbReference type="InterPro" id="IPR003423">
    <property type="entry name" value="OMP_efflux"/>
</dbReference>
<dbReference type="Gene3D" id="1.20.1600.10">
    <property type="entry name" value="Outer membrane efflux proteins (OEP)"/>
    <property type="match status" value="1"/>
</dbReference>
<keyword evidence="2" id="KW-0472">Membrane</keyword>
<feature type="chain" id="PRO_5044971149" evidence="2">
    <location>
        <begin position="32"/>
        <end position="471"/>
    </location>
</feature>
<feature type="signal peptide" evidence="2">
    <location>
        <begin position="1"/>
        <end position="31"/>
    </location>
</feature>
<gene>
    <name evidence="3" type="ORF">J2X15_001786</name>
</gene>
<dbReference type="Pfam" id="PF02321">
    <property type="entry name" value="OEP"/>
    <property type="match status" value="2"/>
</dbReference>
<dbReference type="SUPFAM" id="SSF56954">
    <property type="entry name" value="Outer membrane efflux proteins (OEP)"/>
    <property type="match status" value="1"/>
</dbReference>
<reference evidence="3 4" key="1">
    <citation type="submission" date="2023-07" db="EMBL/GenBank/DDBJ databases">
        <title>Sorghum-associated microbial communities from plants grown in Nebraska, USA.</title>
        <authorList>
            <person name="Schachtman D."/>
        </authorList>
    </citation>
    <scope>NUCLEOTIDE SEQUENCE [LARGE SCALE GENOMIC DNA]</scope>
    <source>
        <strain evidence="3 4">BE308</strain>
    </source>
</reference>
<dbReference type="PANTHER" id="PTHR30203:SF29">
    <property type="entry name" value="PROTEIN CYAE"/>
    <property type="match status" value="1"/>
</dbReference>
<evidence type="ECO:0000256" key="2">
    <source>
        <dbReference type="RuleBase" id="RU362097"/>
    </source>
</evidence>
<comment type="similarity">
    <text evidence="1 2">Belongs to the outer membrane factor (OMF) (TC 1.B.17) family.</text>
</comment>
<dbReference type="RefSeq" id="WP_310341673.1">
    <property type="nucleotide sequence ID" value="NZ_JAVDXO010000003.1"/>
</dbReference>
<keyword evidence="2" id="KW-1134">Transmembrane beta strand</keyword>
<keyword evidence="4" id="KW-1185">Reference proteome</keyword>
<organism evidence="3 4">
    <name type="scientific">Rhodoferax saidenbachensis</name>
    <dbReference type="NCBI Taxonomy" id="1484693"/>
    <lineage>
        <taxon>Bacteria</taxon>
        <taxon>Pseudomonadati</taxon>
        <taxon>Pseudomonadota</taxon>
        <taxon>Betaproteobacteria</taxon>
        <taxon>Burkholderiales</taxon>
        <taxon>Comamonadaceae</taxon>
        <taxon>Rhodoferax</taxon>
    </lineage>
</organism>
<keyword evidence="2" id="KW-0564">Palmitate</keyword>
<comment type="subcellular location">
    <subcellularLocation>
        <location evidence="2">Cell membrane</location>
        <topology evidence="2">Lipid-anchor</topology>
    </subcellularLocation>
</comment>
<comment type="caution">
    <text evidence="3">The sequence shown here is derived from an EMBL/GenBank/DDBJ whole genome shotgun (WGS) entry which is preliminary data.</text>
</comment>
<name>A0ABU1ZM00_9BURK</name>
<dbReference type="Gene3D" id="2.20.200.10">
    <property type="entry name" value="Outer membrane efflux proteins (OEP)"/>
    <property type="match status" value="1"/>
</dbReference>
<evidence type="ECO:0000256" key="1">
    <source>
        <dbReference type="ARBA" id="ARBA00007613"/>
    </source>
</evidence>
<dbReference type="Proteomes" id="UP001268089">
    <property type="component" value="Unassembled WGS sequence"/>
</dbReference>
<protein>
    <submittedName>
        <fullName evidence="3">NodT family efflux transporter outer membrane factor (OMF) lipoprotein</fullName>
    </submittedName>
</protein>
<dbReference type="EMBL" id="JAVDXO010000003">
    <property type="protein sequence ID" value="MDR7306503.1"/>
    <property type="molecule type" value="Genomic_DNA"/>
</dbReference>
<dbReference type="NCBIfam" id="TIGR01845">
    <property type="entry name" value="outer_NodT"/>
    <property type="match status" value="1"/>
</dbReference>
<dbReference type="PROSITE" id="PS51257">
    <property type="entry name" value="PROKAR_LIPOPROTEIN"/>
    <property type="match status" value="1"/>
</dbReference>
<dbReference type="InterPro" id="IPR010131">
    <property type="entry name" value="MdtP/NodT-like"/>
</dbReference>
<evidence type="ECO:0000313" key="3">
    <source>
        <dbReference type="EMBL" id="MDR7306503.1"/>
    </source>
</evidence>
<evidence type="ECO:0000313" key="4">
    <source>
        <dbReference type="Proteomes" id="UP001268089"/>
    </source>
</evidence>